<dbReference type="InterPro" id="IPR012997">
    <property type="entry name" value="RplA"/>
</dbReference>
<dbReference type="InterPro" id="IPR009009">
    <property type="entry name" value="RlpA-like_DPBB"/>
</dbReference>
<feature type="chain" id="PRO_5035347057" description="Probable endolytic peptidoglycan transglycosylase RlpA" evidence="3">
    <location>
        <begin position="36"/>
        <end position="147"/>
    </location>
</feature>
<dbReference type="EMBL" id="JAFLCK010000009">
    <property type="protein sequence ID" value="MBN8660324.1"/>
    <property type="molecule type" value="Genomic_DNA"/>
</dbReference>
<organism evidence="6 7">
    <name type="scientific">Candidatus Obscuribacter phosphatis</name>
    <dbReference type="NCBI Taxonomy" id="1906157"/>
    <lineage>
        <taxon>Bacteria</taxon>
        <taxon>Bacillati</taxon>
        <taxon>Candidatus Melainabacteria</taxon>
        <taxon>Candidatus Obscuribacterales</taxon>
        <taxon>Candidatus Obscuribacteraceae</taxon>
        <taxon>Candidatus Obscuribacter</taxon>
    </lineage>
</organism>
<dbReference type="SUPFAM" id="SSF50685">
    <property type="entry name" value="Barwin-like endoglucanases"/>
    <property type="match status" value="1"/>
</dbReference>
<dbReference type="PANTHER" id="PTHR34183:SF1">
    <property type="entry name" value="ENDOLYTIC PEPTIDOGLYCAN TRANSGLYCOSYLASE RLPA"/>
    <property type="match status" value="1"/>
</dbReference>
<evidence type="ECO:0000256" key="1">
    <source>
        <dbReference type="ARBA" id="ARBA00023239"/>
    </source>
</evidence>
<protein>
    <recommendedName>
        <fullName evidence="3">Probable endolytic peptidoglycan transglycosylase RlpA</fullName>
        <ecNumber evidence="3">4.2.2.-</ecNumber>
    </recommendedName>
</protein>
<dbReference type="CDD" id="cd22268">
    <property type="entry name" value="DPBB_RlpA-like"/>
    <property type="match status" value="1"/>
</dbReference>
<sequence length="147" mass="16008" precursor="true">MEKCLTKNKCRTISKGLYLAALSALTMQQSLPCAAAPAKQAKKPSYPSNFSGNASWYGIPFHGRKTASGEIFNMNKLTAAHLKLPFHTKVLVEDPKTGKSIVIKVNDRGPYAHGRVMDLAKEAARQLGTLPRGVAYIDCTVIDDDDD</sequence>
<comment type="caution">
    <text evidence="6">The sequence shown here is derived from an EMBL/GenBank/DDBJ whole genome shotgun (WGS) entry which is preliminary data.</text>
</comment>
<evidence type="ECO:0000313" key="7">
    <source>
        <dbReference type="Proteomes" id="UP000664277"/>
    </source>
</evidence>
<evidence type="ECO:0000259" key="5">
    <source>
        <dbReference type="Pfam" id="PF03330"/>
    </source>
</evidence>
<comment type="similarity">
    <text evidence="3 4">Belongs to the RlpA family.</text>
</comment>
<name>A0A8J7TL80_9BACT</name>
<reference evidence="6" key="1">
    <citation type="submission" date="2021-02" db="EMBL/GenBank/DDBJ databases">
        <title>Genome-Resolved Metagenomics of a Microbial Community Performing Photosynthetic Biological Nutrient Removal.</title>
        <authorList>
            <person name="Mcdaniel E.A."/>
        </authorList>
    </citation>
    <scope>NUCLEOTIDE SEQUENCE</scope>
    <source>
        <strain evidence="6">UWPOB_OBS1</strain>
    </source>
</reference>
<keyword evidence="2 3" id="KW-0961">Cell wall biogenesis/degradation</keyword>
<feature type="domain" description="RlpA-like protein double-psi beta-barrel" evidence="5">
    <location>
        <begin position="51"/>
        <end position="137"/>
    </location>
</feature>
<dbReference type="GO" id="GO:0071555">
    <property type="term" value="P:cell wall organization"/>
    <property type="evidence" value="ECO:0007669"/>
    <property type="project" value="UniProtKB-KW"/>
</dbReference>
<keyword evidence="1 3" id="KW-0456">Lyase</keyword>
<dbReference type="InterPro" id="IPR034718">
    <property type="entry name" value="RlpA"/>
</dbReference>
<keyword evidence="3" id="KW-0732">Signal</keyword>
<dbReference type="Pfam" id="PF03330">
    <property type="entry name" value="DPBB_1"/>
    <property type="match status" value="1"/>
</dbReference>
<dbReference type="NCBIfam" id="TIGR00413">
    <property type="entry name" value="rlpA"/>
    <property type="match status" value="1"/>
</dbReference>
<gene>
    <name evidence="3" type="primary">rlpA</name>
    <name evidence="6" type="ORF">J0M35_08190</name>
</gene>
<proteinExistence type="inferred from homology"/>
<evidence type="ECO:0000313" key="6">
    <source>
        <dbReference type="EMBL" id="MBN8660324.1"/>
    </source>
</evidence>
<accession>A0A8J7TL80</accession>
<comment type="function">
    <text evidence="3">Lytic transglycosylase with a strong preference for naked glycan strands that lack stem peptides.</text>
</comment>
<dbReference type="Proteomes" id="UP000664277">
    <property type="component" value="Unassembled WGS sequence"/>
</dbReference>
<dbReference type="PANTHER" id="PTHR34183">
    <property type="entry name" value="ENDOLYTIC PEPTIDOGLYCAN TRANSGLYCOSYLASE RLPA"/>
    <property type="match status" value="1"/>
</dbReference>
<dbReference type="AlphaFoldDB" id="A0A8J7TL80"/>
<dbReference type="GO" id="GO:0000270">
    <property type="term" value="P:peptidoglycan metabolic process"/>
    <property type="evidence" value="ECO:0007669"/>
    <property type="project" value="UniProtKB-UniRule"/>
</dbReference>
<dbReference type="HAMAP" id="MF_02071">
    <property type="entry name" value="RlpA"/>
    <property type="match status" value="1"/>
</dbReference>
<evidence type="ECO:0000256" key="4">
    <source>
        <dbReference type="RuleBase" id="RU003495"/>
    </source>
</evidence>
<feature type="signal peptide" evidence="3">
    <location>
        <begin position="1"/>
        <end position="35"/>
    </location>
</feature>
<evidence type="ECO:0000256" key="2">
    <source>
        <dbReference type="ARBA" id="ARBA00023316"/>
    </source>
</evidence>
<evidence type="ECO:0000256" key="3">
    <source>
        <dbReference type="HAMAP-Rule" id="MF_02071"/>
    </source>
</evidence>
<dbReference type="InterPro" id="IPR036908">
    <property type="entry name" value="RlpA-like_sf"/>
</dbReference>
<dbReference type="GO" id="GO:0008932">
    <property type="term" value="F:lytic endotransglycosylase activity"/>
    <property type="evidence" value="ECO:0007669"/>
    <property type="project" value="UniProtKB-UniRule"/>
</dbReference>
<dbReference type="Gene3D" id="2.40.40.10">
    <property type="entry name" value="RlpA-like domain"/>
    <property type="match status" value="1"/>
</dbReference>
<dbReference type="EC" id="4.2.2.-" evidence="3"/>